<evidence type="ECO:0000313" key="11">
    <source>
        <dbReference type="Proteomes" id="UP000002630"/>
    </source>
</evidence>
<dbReference type="Pfam" id="PF04539">
    <property type="entry name" value="Sigma70_r3"/>
    <property type="match status" value="1"/>
</dbReference>
<dbReference type="PANTHER" id="PTHR30603:SF47">
    <property type="entry name" value="RNA POLYMERASE SIGMA FACTOR SIGD, CHLOROPLASTIC"/>
    <property type="match status" value="1"/>
</dbReference>
<dbReference type="GO" id="GO:0016987">
    <property type="term" value="F:sigma factor activity"/>
    <property type="evidence" value="ECO:0007669"/>
    <property type="project" value="UniProtKB-KW"/>
</dbReference>
<dbReference type="EMBL" id="FN649745">
    <property type="protein sequence ID" value="CBN77105.1"/>
    <property type="molecule type" value="Genomic_DNA"/>
</dbReference>
<evidence type="ECO:0000259" key="8">
    <source>
        <dbReference type="Pfam" id="PF04542"/>
    </source>
</evidence>
<dbReference type="Pfam" id="PF04542">
    <property type="entry name" value="Sigma70_r2"/>
    <property type="match status" value="1"/>
</dbReference>
<feature type="domain" description="RNA polymerase sigma-70 region 2" evidence="8">
    <location>
        <begin position="247"/>
        <end position="317"/>
    </location>
</feature>
<dbReference type="Gene3D" id="1.10.1740.10">
    <property type="match status" value="1"/>
</dbReference>
<dbReference type="InterPro" id="IPR007630">
    <property type="entry name" value="RNA_pol_sigma70_r4"/>
</dbReference>
<feature type="region of interest" description="Disordered" evidence="6">
    <location>
        <begin position="390"/>
        <end position="425"/>
    </location>
</feature>
<dbReference type="Gene3D" id="1.10.10.10">
    <property type="entry name" value="Winged helix-like DNA-binding domain superfamily/Winged helix DNA-binding domain"/>
    <property type="match status" value="3"/>
</dbReference>
<dbReference type="GO" id="GO:0003677">
    <property type="term" value="F:DNA binding"/>
    <property type="evidence" value="ECO:0007669"/>
    <property type="project" value="UniProtKB-KW"/>
</dbReference>
<evidence type="ECO:0000256" key="1">
    <source>
        <dbReference type="ARBA" id="ARBA00007788"/>
    </source>
</evidence>
<keyword evidence="2" id="KW-0805">Transcription regulation</keyword>
<dbReference type="PRINTS" id="PR00046">
    <property type="entry name" value="SIGMA70FCT"/>
</dbReference>
<keyword evidence="11" id="KW-1185">Reference proteome</keyword>
<dbReference type="InterPro" id="IPR014284">
    <property type="entry name" value="RNA_pol_sigma-70_dom"/>
</dbReference>
<dbReference type="eggNOG" id="ENOG502QVXR">
    <property type="taxonomic scope" value="Eukaryota"/>
</dbReference>
<dbReference type="InterPro" id="IPR050239">
    <property type="entry name" value="Sigma-70_RNA_pol_init_factors"/>
</dbReference>
<evidence type="ECO:0000256" key="5">
    <source>
        <dbReference type="ARBA" id="ARBA00023163"/>
    </source>
</evidence>
<evidence type="ECO:0000259" key="9">
    <source>
        <dbReference type="Pfam" id="PF04545"/>
    </source>
</evidence>
<dbReference type="SUPFAM" id="SSF88659">
    <property type="entry name" value="Sigma3 and sigma4 domains of RNA polymerase sigma factors"/>
    <property type="match status" value="2"/>
</dbReference>
<evidence type="ECO:0000259" key="7">
    <source>
        <dbReference type="Pfam" id="PF04539"/>
    </source>
</evidence>
<evidence type="ECO:0000256" key="2">
    <source>
        <dbReference type="ARBA" id="ARBA00023015"/>
    </source>
</evidence>
<dbReference type="STRING" id="2880.D8LLA7"/>
<dbReference type="PANTHER" id="PTHR30603">
    <property type="entry name" value="RNA POLYMERASE SIGMA FACTOR RPO"/>
    <property type="match status" value="1"/>
</dbReference>
<dbReference type="InterPro" id="IPR013324">
    <property type="entry name" value="RNA_pol_sigma_r3/r4-like"/>
</dbReference>
<comment type="similarity">
    <text evidence="1">Belongs to the sigma-70 factor family.</text>
</comment>
<sequence>MSSRSRLRPRPRSWCSGSARFLLSVAAIVRSGLHIATDAFTLPSGAGHPPRSRSASERLLLLEVEAETATPARNPQSRPTSDAWCARSVAGNALRGACPGHDRLPRGRRHRGCSSRLGAVGTAAPSEVVVGVGGAAGPAVLGASARVRKASNQEVRAVTRGLNSITSFAAYGSRDTAGRMTIAEEILLVEEVKILARYLKTREQLEAELGGREPTREEWAASLNISTEELAHQMVASARAQERIVGANVGLIVVMARRHHPATMARGTITSDVIQEGSLAVLRAAETFDPRLGYRFSTYAGWWVRDRVTRCVTQQARIIRLPQYVHNFRRTASMTEAALLKELGRRPTYDEIAERMRVDVERVTRLMNCPDAFSLDDAPPPSARIVRDRIGLSGGGGKGGGGGGSGGGGGGGAAKAGGGKAAPGAGYRHERVACSMVNPEQRAEVGLFESKLDKLLSVLSEDERLVVKLRYGLGGASPTTWGEVAARAGSTKHRVRMVETRALNKLRRRPGRYARQQLTAAARGRVSGGVGGAASVVGRRGRVGRRGGVLAREFG</sequence>
<name>D8LLA7_ECTSI</name>
<keyword evidence="4" id="KW-0238">DNA-binding</keyword>
<dbReference type="AlphaFoldDB" id="D8LLA7"/>
<dbReference type="Pfam" id="PF04545">
    <property type="entry name" value="Sigma70_r4"/>
    <property type="match status" value="1"/>
</dbReference>
<dbReference type="GO" id="GO:0006352">
    <property type="term" value="P:DNA-templated transcription initiation"/>
    <property type="evidence" value="ECO:0007669"/>
    <property type="project" value="InterPro"/>
</dbReference>
<accession>D8LLA7</accession>
<dbReference type="SUPFAM" id="SSF88946">
    <property type="entry name" value="Sigma2 domain of RNA polymerase sigma factors"/>
    <property type="match status" value="1"/>
</dbReference>
<dbReference type="InParanoid" id="D8LLA7"/>
<dbReference type="Proteomes" id="UP000002630">
    <property type="component" value="Linkage Group LG20"/>
</dbReference>
<dbReference type="InterPro" id="IPR036388">
    <property type="entry name" value="WH-like_DNA-bd_sf"/>
</dbReference>
<dbReference type="EMBL" id="FN648553">
    <property type="protein sequence ID" value="CBN77105.1"/>
    <property type="molecule type" value="Genomic_DNA"/>
</dbReference>
<evidence type="ECO:0000313" key="10">
    <source>
        <dbReference type="EMBL" id="CBN77105.1"/>
    </source>
</evidence>
<dbReference type="NCBIfam" id="TIGR02937">
    <property type="entry name" value="sigma70-ECF"/>
    <property type="match status" value="1"/>
</dbReference>
<feature type="compositionally biased region" description="Gly residues" evidence="6">
    <location>
        <begin position="392"/>
        <end position="421"/>
    </location>
</feature>
<dbReference type="OMA" id="ADNHRIV"/>
<keyword evidence="5" id="KW-0804">Transcription</keyword>
<dbReference type="InterPro" id="IPR000943">
    <property type="entry name" value="RNA_pol_sigma70"/>
</dbReference>
<dbReference type="InterPro" id="IPR007624">
    <property type="entry name" value="RNA_pol_sigma70_r3"/>
</dbReference>
<evidence type="ECO:0000256" key="4">
    <source>
        <dbReference type="ARBA" id="ARBA00023125"/>
    </source>
</evidence>
<feature type="domain" description="RNA polymerase sigma-70 region 4" evidence="9">
    <location>
        <begin position="455"/>
        <end position="507"/>
    </location>
</feature>
<protein>
    <submittedName>
        <fullName evidence="10">RNA polymerase sigma factor</fullName>
    </submittedName>
</protein>
<dbReference type="OrthoDB" id="201574at2759"/>
<evidence type="ECO:0000256" key="3">
    <source>
        <dbReference type="ARBA" id="ARBA00023082"/>
    </source>
</evidence>
<dbReference type="InterPro" id="IPR013325">
    <property type="entry name" value="RNA_pol_sigma_r2"/>
</dbReference>
<reference evidence="10 11" key="1">
    <citation type="journal article" date="2010" name="Nature">
        <title>The Ectocarpus genome and the independent evolution of multicellularity in brown algae.</title>
        <authorList>
            <person name="Cock J.M."/>
            <person name="Sterck L."/>
            <person name="Rouze P."/>
            <person name="Scornet D."/>
            <person name="Allen A.E."/>
            <person name="Amoutzias G."/>
            <person name="Anthouard V."/>
            <person name="Artiguenave F."/>
            <person name="Aury J.M."/>
            <person name="Badger J.H."/>
            <person name="Beszteri B."/>
            <person name="Billiau K."/>
            <person name="Bonnet E."/>
            <person name="Bothwell J.H."/>
            <person name="Bowler C."/>
            <person name="Boyen C."/>
            <person name="Brownlee C."/>
            <person name="Carrano C.J."/>
            <person name="Charrier B."/>
            <person name="Cho G.Y."/>
            <person name="Coelho S.M."/>
            <person name="Collen J."/>
            <person name="Corre E."/>
            <person name="Da Silva C."/>
            <person name="Delage L."/>
            <person name="Delaroque N."/>
            <person name="Dittami S.M."/>
            <person name="Doulbeau S."/>
            <person name="Elias M."/>
            <person name="Farnham G."/>
            <person name="Gachon C.M."/>
            <person name="Gschloessl B."/>
            <person name="Heesch S."/>
            <person name="Jabbari K."/>
            <person name="Jubin C."/>
            <person name="Kawai H."/>
            <person name="Kimura K."/>
            <person name="Kloareg B."/>
            <person name="Kupper F.C."/>
            <person name="Lang D."/>
            <person name="Le Bail A."/>
            <person name="Leblanc C."/>
            <person name="Lerouge P."/>
            <person name="Lohr M."/>
            <person name="Lopez P.J."/>
            <person name="Martens C."/>
            <person name="Maumus F."/>
            <person name="Michel G."/>
            <person name="Miranda-Saavedra D."/>
            <person name="Morales J."/>
            <person name="Moreau H."/>
            <person name="Motomura T."/>
            <person name="Nagasato C."/>
            <person name="Napoli C.A."/>
            <person name="Nelson D.R."/>
            <person name="Nyvall-Collen P."/>
            <person name="Peters A.F."/>
            <person name="Pommier C."/>
            <person name="Potin P."/>
            <person name="Poulain J."/>
            <person name="Quesneville H."/>
            <person name="Read B."/>
            <person name="Rensing S.A."/>
            <person name="Ritter A."/>
            <person name="Rousvoal S."/>
            <person name="Samanta M."/>
            <person name="Samson G."/>
            <person name="Schroeder D.C."/>
            <person name="Segurens B."/>
            <person name="Strittmatter M."/>
            <person name="Tonon T."/>
            <person name="Tregear J.W."/>
            <person name="Valentin K."/>
            <person name="von Dassow P."/>
            <person name="Yamagishi T."/>
            <person name="Van de Peer Y."/>
            <person name="Wincker P."/>
        </authorList>
    </citation>
    <scope>NUCLEOTIDE SEQUENCE [LARGE SCALE GENOMIC DNA]</scope>
    <source>
        <strain evidence="11">Ec32 / CCAP1310/4</strain>
    </source>
</reference>
<dbReference type="InterPro" id="IPR007627">
    <property type="entry name" value="RNA_pol_sigma70_r2"/>
</dbReference>
<gene>
    <name evidence="10" type="ORF">Esi_0036_0044</name>
</gene>
<evidence type="ECO:0000256" key="6">
    <source>
        <dbReference type="SAM" id="MobiDB-lite"/>
    </source>
</evidence>
<feature type="domain" description="RNA polymerase sigma-70 region 3" evidence="7">
    <location>
        <begin position="336"/>
        <end position="368"/>
    </location>
</feature>
<organism evidence="10 11">
    <name type="scientific">Ectocarpus siliculosus</name>
    <name type="common">Brown alga</name>
    <name type="synonym">Conferva siliculosa</name>
    <dbReference type="NCBI Taxonomy" id="2880"/>
    <lineage>
        <taxon>Eukaryota</taxon>
        <taxon>Sar</taxon>
        <taxon>Stramenopiles</taxon>
        <taxon>Ochrophyta</taxon>
        <taxon>PX clade</taxon>
        <taxon>Phaeophyceae</taxon>
        <taxon>Ectocarpales</taxon>
        <taxon>Ectocarpaceae</taxon>
        <taxon>Ectocarpus</taxon>
    </lineage>
</organism>
<proteinExistence type="inferred from homology"/>
<keyword evidence="3" id="KW-0731">Sigma factor</keyword>